<reference evidence="11 12" key="1">
    <citation type="submission" date="2018-10" db="EMBL/GenBank/DDBJ databases">
        <title>Complete genome sequence of Malassezia restricta CBS 7877.</title>
        <authorList>
            <person name="Morand S.C."/>
            <person name="Bertignac M."/>
            <person name="Iltis A."/>
            <person name="Kolder I."/>
            <person name="Pirovano W."/>
            <person name="Jourdain R."/>
            <person name="Clavaud C."/>
        </authorList>
    </citation>
    <scope>NUCLEOTIDE SEQUENCE [LARGE SCALE GENOMIC DNA]</scope>
    <source>
        <strain evidence="11 12">CBS 7877</strain>
    </source>
</reference>
<evidence type="ECO:0000256" key="7">
    <source>
        <dbReference type="ARBA" id="ARBA00023163"/>
    </source>
</evidence>
<evidence type="ECO:0000256" key="6">
    <source>
        <dbReference type="ARBA" id="ARBA00023015"/>
    </source>
</evidence>
<comment type="subcellular location">
    <subcellularLocation>
        <location evidence="1">Nucleus</location>
    </subcellularLocation>
</comment>
<evidence type="ECO:0000256" key="2">
    <source>
        <dbReference type="ARBA" id="ARBA00013184"/>
    </source>
</evidence>
<feature type="compositionally biased region" description="Pro residues" evidence="10">
    <location>
        <begin position="422"/>
        <end position="432"/>
    </location>
</feature>
<dbReference type="EC" id="2.3.1.48" evidence="2"/>
<dbReference type="GO" id="GO:0006974">
    <property type="term" value="P:DNA damage response"/>
    <property type="evidence" value="ECO:0007669"/>
    <property type="project" value="UniProtKB-KW"/>
</dbReference>
<dbReference type="Pfam" id="PF08214">
    <property type="entry name" value="HAT_KAT11"/>
    <property type="match status" value="1"/>
</dbReference>
<organism evidence="11 12">
    <name type="scientific">Malassezia restricta (strain ATCC 96810 / NBRC 103918 / CBS 7877)</name>
    <name type="common">Seborrheic dermatitis infection agent</name>
    <dbReference type="NCBI Taxonomy" id="425264"/>
    <lineage>
        <taxon>Eukaryota</taxon>
        <taxon>Fungi</taxon>
        <taxon>Dikarya</taxon>
        <taxon>Basidiomycota</taxon>
        <taxon>Ustilaginomycotina</taxon>
        <taxon>Malasseziomycetes</taxon>
        <taxon>Malasseziales</taxon>
        <taxon>Malasseziaceae</taxon>
        <taxon>Malassezia</taxon>
    </lineage>
</organism>
<dbReference type="VEuPathDB" id="FungiDB:DNF11_3859"/>
<dbReference type="GO" id="GO:0032931">
    <property type="term" value="F:histone H3K56 acetyltransferase activity"/>
    <property type="evidence" value="ECO:0007669"/>
    <property type="project" value="TreeGrafter"/>
</dbReference>
<dbReference type="PROSITE" id="PS51728">
    <property type="entry name" value="RTT109_HAT"/>
    <property type="match status" value="1"/>
</dbReference>
<keyword evidence="3 11" id="KW-0808">Transferase</keyword>
<evidence type="ECO:0000256" key="10">
    <source>
        <dbReference type="SAM" id="MobiDB-lite"/>
    </source>
</evidence>
<keyword evidence="5" id="KW-0007">Acetylation</keyword>
<dbReference type="PANTHER" id="PTHR31571">
    <property type="entry name" value="ALTERED INHERITANCE OF MITOCHONDRIA PROTEIN 6"/>
    <property type="match status" value="1"/>
</dbReference>
<keyword evidence="11" id="KW-0012">Acyltransferase</keyword>
<evidence type="ECO:0000256" key="9">
    <source>
        <dbReference type="ARBA" id="ARBA00048940"/>
    </source>
</evidence>
<dbReference type="GO" id="GO:0005634">
    <property type="term" value="C:nucleus"/>
    <property type="evidence" value="ECO:0007669"/>
    <property type="project" value="UniProtKB-SubCell"/>
</dbReference>
<sequence>MSLVAWCQAAVEAQLPHVCEKGTLRIHALHSCPRPVCSLYPLAHVHPTDARADEAVPTWQEHVIVTAAYRSQDAWRLAYALELSTRVDTAHRRPHRRPAPHLPPARSLTSTLTAAALHYFLVHDHWTTPIDHISLHVLARAQDAYLFPSSHQHPNKRVLSDAALIRWWQTCLSHVALSVQARAFYIIPGYTRLDSHAIVPLHPAKDSAVSRAQWQYGHPYHVADVPLPLHPCSWEHRHAATRSEALAARVVPTMIPVFPDDPKGRFVNEQAATAHEPGASMKPIPRAASLAHREAMAERQALECLSIDGFWERMGFRQECCSGNAVGIFVLSTTRQGSAAPSPPPKARPCSLPHPMLEDLLLKHMMQDACVWHDPSEAATCTQRLFDAMDRAIQRKGGGDAAPYADVTLPAISTDVLERAPTHPPAHAPPSPASVRILPVKKKARRS</sequence>
<keyword evidence="8" id="KW-0539">Nucleus</keyword>
<evidence type="ECO:0000313" key="12">
    <source>
        <dbReference type="Proteomes" id="UP000269793"/>
    </source>
</evidence>
<dbReference type="GO" id="GO:0006355">
    <property type="term" value="P:regulation of DNA-templated transcription"/>
    <property type="evidence" value="ECO:0007669"/>
    <property type="project" value="InterPro"/>
</dbReference>
<dbReference type="PANTHER" id="PTHR31571:SF2">
    <property type="entry name" value="HISTONE ACETYLTRANSFERASE RTT109"/>
    <property type="match status" value="1"/>
</dbReference>
<proteinExistence type="predicted"/>
<evidence type="ECO:0000256" key="3">
    <source>
        <dbReference type="ARBA" id="ARBA00022679"/>
    </source>
</evidence>
<accession>A0A3G2SBR4</accession>
<evidence type="ECO:0000256" key="5">
    <source>
        <dbReference type="ARBA" id="ARBA00022990"/>
    </source>
</evidence>
<feature type="region of interest" description="Disordered" evidence="10">
    <location>
        <begin position="419"/>
        <end position="447"/>
    </location>
</feature>
<protein>
    <recommendedName>
        <fullName evidence="2">histone acetyltransferase</fullName>
        <ecNumber evidence="2">2.3.1.48</ecNumber>
    </recommendedName>
</protein>
<dbReference type="OrthoDB" id="3361892at2759"/>
<dbReference type="AlphaFoldDB" id="A0A3G2SBR4"/>
<dbReference type="EMBL" id="CP033155">
    <property type="protein sequence ID" value="AYO44809.1"/>
    <property type="molecule type" value="Genomic_DNA"/>
</dbReference>
<dbReference type="InterPro" id="IPR013178">
    <property type="entry name" value="Histone_AcTrfase_Rtt109/CBP"/>
</dbReference>
<comment type="catalytic activity">
    <reaction evidence="9">
        <text>L-lysyl-[histone] + acetyl-CoA = N(6)-acetyl-L-lysyl-[histone] + CoA + H(+)</text>
        <dbReference type="Rhea" id="RHEA:21992"/>
        <dbReference type="Rhea" id="RHEA-COMP:9845"/>
        <dbReference type="Rhea" id="RHEA-COMP:11338"/>
        <dbReference type="ChEBI" id="CHEBI:15378"/>
        <dbReference type="ChEBI" id="CHEBI:29969"/>
        <dbReference type="ChEBI" id="CHEBI:57287"/>
        <dbReference type="ChEBI" id="CHEBI:57288"/>
        <dbReference type="ChEBI" id="CHEBI:61930"/>
        <dbReference type="EC" id="2.3.1.48"/>
    </reaction>
    <physiologicalReaction direction="left-to-right" evidence="9">
        <dbReference type="Rhea" id="RHEA:21993"/>
    </physiologicalReaction>
</comment>
<keyword evidence="4" id="KW-0227">DNA damage</keyword>
<dbReference type="STRING" id="425264.A0A3G2SBR4"/>
<name>A0A3G2SBR4_MALR7</name>
<gene>
    <name evidence="11" type="primary">rtt109</name>
    <name evidence="11" type="ORF">DNF11_3859</name>
</gene>
<dbReference type="InterPro" id="IPR051236">
    <property type="entry name" value="HAT_RTT109-like"/>
</dbReference>
<dbReference type="InterPro" id="IPR016849">
    <property type="entry name" value="Rtt109"/>
</dbReference>
<evidence type="ECO:0000256" key="8">
    <source>
        <dbReference type="ARBA" id="ARBA00023242"/>
    </source>
</evidence>
<evidence type="ECO:0000256" key="1">
    <source>
        <dbReference type="ARBA" id="ARBA00004123"/>
    </source>
</evidence>
<keyword evidence="6" id="KW-0805">Transcription regulation</keyword>
<dbReference type="Proteomes" id="UP000269793">
    <property type="component" value="Chromosome VIII"/>
</dbReference>
<evidence type="ECO:0000256" key="4">
    <source>
        <dbReference type="ARBA" id="ARBA00022763"/>
    </source>
</evidence>
<evidence type="ECO:0000313" key="11">
    <source>
        <dbReference type="EMBL" id="AYO44809.1"/>
    </source>
</evidence>
<keyword evidence="12" id="KW-1185">Reference proteome</keyword>
<keyword evidence="7" id="KW-0804">Transcription</keyword>